<keyword evidence="1" id="KW-0808">Transferase</keyword>
<organism evidence="4 5">
    <name type="scientific">Piscinibacter sakaiensis</name>
    <name type="common">Ideonella sakaiensis</name>
    <dbReference type="NCBI Taxonomy" id="1547922"/>
    <lineage>
        <taxon>Bacteria</taxon>
        <taxon>Pseudomonadati</taxon>
        <taxon>Pseudomonadota</taxon>
        <taxon>Betaproteobacteria</taxon>
        <taxon>Burkholderiales</taxon>
        <taxon>Sphaerotilaceae</taxon>
        <taxon>Piscinibacter</taxon>
    </lineage>
</organism>
<keyword evidence="5" id="KW-1185">Reference proteome</keyword>
<reference evidence="5" key="1">
    <citation type="submission" date="2015-07" db="EMBL/GenBank/DDBJ databases">
        <title>Discovery of a poly(ethylene terephthalate assimilation.</title>
        <authorList>
            <person name="Yoshida S."/>
            <person name="Hiraga K."/>
            <person name="Takehana T."/>
            <person name="Taniguchi I."/>
            <person name="Yamaji H."/>
            <person name="Maeda Y."/>
            <person name="Toyohara K."/>
            <person name="Miyamoto K."/>
            <person name="Kimura Y."/>
            <person name="Oda K."/>
        </authorList>
    </citation>
    <scope>NUCLEOTIDE SEQUENCE [LARGE SCALE GENOMIC DNA]</scope>
    <source>
        <strain evidence="5">NBRC 110686 / TISTR 2288 / 201-F6</strain>
    </source>
</reference>
<protein>
    <recommendedName>
        <fullName evidence="3">N-acetyltransferase domain-containing protein</fullName>
    </recommendedName>
</protein>
<dbReference type="STRING" id="1547922.ISF6_0641"/>
<dbReference type="GO" id="GO:0016747">
    <property type="term" value="F:acyltransferase activity, transferring groups other than amino-acyl groups"/>
    <property type="evidence" value="ECO:0007669"/>
    <property type="project" value="InterPro"/>
</dbReference>
<dbReference type="InterPro" id="IPR050680">
    <property type="entry name" value="YpeA/RimI_acetyltransf"/>
</dbReference>
<evidence type="ECO:0000256" key="2">
    <source>
        <dbReference type="ARBA" id="ARBA00023315"/>
    </source>
</evidence>
<keyword evidence="2" id="KW-0012">Acyltransferase</keyword>
<evidence type="ECO:0000256" key="1">
    <source>
        <dbReference type="ARBA" id="ARBA00022679"/>
    </source>
</evidence>
<proteinExistence type="predicted"/>
<reference evidence="4 5" key="2">
    <citation type="journal article" date="2016" name="Science">
        <title>A bacterium that degrades and assimilates poly(ethylene terephthalate).</title>
        <authorList>
            <person name="Yoshida S."/>
            <person name="Hiraga K."/>
            <person name="Takehana T."/>
            <person name="Taniguchi I."/>
            <person name="Yamaji H."/>
            <person name="Maeda Y."/>
            <person name="Toyohara K."/>
            <person name="Miyamoto K."/>
            <person name="Kimura Y."/>
            <person name="Oda K."/>
        </authorList>
    </citation>
    <scope>NUCLEOTIDE SEQUENCE [LARGE SCALE GENOMIC DNA]</scope>
    <source>
        <strain evidence="5">NBRC 110686 / TISTR 2288 / 201-F6</strain>
    </source>
</reference>
<evidence type="ECO:0000313" key="4">
    <source>
        <dbReference type="EMBL" id="GAP35076.1"/>
    </source>
</evidence>
<dbReference type="Pfam" id="PF00583">
    <property type="entry name" value="Acetyltransf_1"/>
    <property type="match status" value="1"/>
</dbReference>
<dbReference type="OrthoDB" id="9805924at2"/>
<dbReference type="PANTHER" id="PTHR43420">
    <property type="entry name" value="ACETYLTRANSFERASE"/>
    <property type="match status" value="1"/>
</dbReference>
<dbReference type="Proteomes" id="UP000037660">
    <property type="component" value="Unassembled WGS sequence"/>
</dbReference>
<evidence type="ECO:0000313" key="5">
    <source>
        <dbReference type="Proteomes" id="UP000037660"/>
    </source>
</evidence>
<sequence length="276" mass="29286">MTGSTRGGLPLLDDGADPALLSRIEDAGLNASAPPQQRWLDGWLLRLLPAKAKRARCVNAVARGRLPLDEKLARAAAACRAAGVPLVVRITPFTEPPELEAELAARGWGRLDDTRVMWRSGLDTAPAAALPDGLRLVATDPAHYAEQVGAWRGTPPPQRRAHAARLQVSPVPYRAWLLQADGGQALAGGQIACEDDLVGLYDVYTAPPARGRGLARALCSRLIAAAAAEGARHAYLQVEHDNLAARAVYHRLGFRDAYAYHYRAPAGGELPAGAGG</sequence>
<dbReference type="InterPro" id="IPR016181">
    <property type="entry name" value="Acyl_CoA_acyltransferase"/>
</dbReference>
<dbReference type="InterPro" id="IPR000182">
    <property type="entry name" value="GNAT_dom"/>
</dbReference>
<dbReference type="PROSITE" id="PS51186">
    <property type="entry name" value="GNAT"/>
    <property type="match status" value="1"/>
</dbReference>
<dbReference type="SUPFAM" id="SSF55729">
    <property type="entry name" value="Acyl-CoA N-acyltransferases (Nat)"/>
    <property type="match status" value="1"/>
</dbReference>
<dbReference type="AlphaFoldDB" id="A0A0K8NXH1"/>
<evidence type="ECO:0000259" key="3">
    <source>
        <dbReference type="PROSITE" id="PS51186"/>
    </source>
</evidence>
<accession>A0A0K8NXH1</accession>
<dbReference type="Gene3D" id="3.40.630.30">
    <property type="match status" value="1"/>
</dbReference>
<comment type="caution">
    <text evidence="4">The sequence shown here is derived from an EMBL/GenBank/DDBJ whole genome shotgun (WGS) entry which is preliminary data.</text>
</comment>
<dbReference type="RefSeq" id="WP_054019156.1">
    <property type="nucleotide sequence ID" value="NZ_BBYR01000013.1"/>
</dbReference>
<gene>
    <name evidence="4" type="ORF">ISF6_0641</name>
</gene>
<dbReference type="EMBL" id="BBYR01000013">
    <property type="protein sequence ID" value="GAP35076.1"/>
    <property type="molecule type" value="Genomic_DNA"/>
</dbReference>
<name>A0A0K8NXH1_PISS1</name>
<feature type="domain" description="N-acetyltransferase" evidence="3">
    <location>
        <begin position="132"/>
        <end position="271"/>
    </location>
</feature>